<evidence type="ECO:0000313" key="3">
    <source>
        <dbReference type="Proteomes" id="UP000306196"/>
    </source>
</evidence>
<protein>
    <submittedName>
        <fullName evidence="2">Uncharacterized protein</fullName>
    </submittedName>
</protein>
<accession>A0A5R8KGA2</accession>
<dbReference type="Proteomes" id="UP000306196">
    <property type="component" value="Unassembled WGS sequence"/>
</dbReference>
<name>A0A5R8KGA2_9BACT</name>
<feature type="compositionally biased region" description="Basic residues" evidence="1">
    <location>
        <begin position="78"/>
        <end position="89"/>
    </location>
</feature>
<keyword evidence="3" id="KW-1185">Reference proteome</keyword>
<dbReference type="AlphaFoldDB" id="A0A5R8KGA2"/>
<feature type="region of interest" description="Disordered" evidence="1">
    <location>
        <begin position="56"/>
        <end position="95"/>
    </location>
</feature>
<evidence type="ECO:0000256" key="1">
    <source>
        <dbReference type="SAM" id="MobiDB-lite"/>
    </source>
</evidence>
<dbReference type="RefSeq" id="WP_138085545.1">
    <property type="nucleotide sequence ID" value="NZ_VAUV01000005.1"/>
</dbReference>
<comment type="caution">
    <text evidence="2">The sequence shown here is derived from an EMBL/GenBank/DDBJ whole genome shotgun (WGS) entry which is preliminary data.</text>
</comment>
<dbReference type="EMBL" id="VAUV01000005">
    <property type="protein sequence ID" value="TLD71332.1"/>
    <property type="molecule type" value="Genomic_DNA"/>
</dbReference>
<evidence type="ECO:0000313" key="2">
    <source>
        <dbReference type="EMBL" id="TLD71332.1"/>
    </source>
</evidence>
<gene>
    <name evidence="2" type="ORF">FEM03_07315</name>
</gene>
<reference evidence="2 3" key="1">
    <citation type="submission" date="2019-05" db="EMBL/GenBank/DDBJ databases">
        <title>Verrucobacter flavum gen. nov., sp. nov. a new member of the family Verrucomicrobiaceae.</title>
        <authorList>
            <person name="Szuroczki S."/>
            <person name="Abbaszade G."/>
            <person name="Szabo A."/>
            <person name="Felfoldi T."/>
            <person name="Schumann P."/>
            <person name="Boka K."/>
            <person name="Keki Z."/>
            <person name="Toumi M."/>
            <person name="Toth E."/>
        </authorList>
    </citation>
    <scope>NUCLEOTIDE SEQUENCE [LARGE SCALE GENOMIC DNA]</scope>
    <source>
        <strain evidence="2 3">MG-N-17</strain>
    </source>
</reference>
<feature type="compositionally biased region" description="Basic and acidic residues" evidence="1">
    <location>
        <begin position="58"/>
        <end position="76"/>
    </location>
</feature>
<proteinExistence type="predicted"/>
<organism evidence="2 3">
    <name type="scientific">Phragmitibacter flavus</name>
    <dbReference type="NCBI Taxonomy" id="2576071"/>
    <lineage>
        <taxon>Bacteria</taxon>
        <taxon>Pseudomonadati</taxon>
        <taxon>Verrucomicrobiota</taxon>
        <taxon>Verrucomicrobiia</taxon>
        <taxon>Verrucomicrobiales</taxon>
        <taxon>Verrucomicrobiaceae</taxon>
        <taxon>Phragmitibacter</taxon>
    </lineage>
</organism>
<sequence length="95" mass="10225">MPTSSKVKKSTQAIRKAKAVTPEIAQSLKQVEESKLAVDTAKEGFKEARKNLKQAKLASKEAQKNLKVLKKADSGKPKTPKKGIGKKSAKVNPVA</sequence>